<dbReference type="EMBL" id="JANDZV010000003">
    <property type="protein sequence ID" value="MCZ7407754.1"/>
    <property type="molecule type" value="Genomic_DNA"/>
</dbReference>
<gene>
    <name evidence="2" type="ORF">NND69_05140</name>
</gene>
<evidence type="ECO:0000313" key="3">
    <source>
        <dbReference type="Proteomes" id="UP001141458"/>
    </source>
</evidence>
<name>A0A9X3HBN2_9FIRM</name>
<comment type="caution">
    <text evidence="2">The sequence shown here is derived from an EMBL/GenBank/DDBJ whole genome shotgun (WGS) entry which is preliminary data.</text>
</comment>
<sequence>MKKSKNLQIYIIILSLAGILSSILLPWSRLYMGSIPPKYTMDMKKLDYTV</sequence>
<proteinExistence type="predicted"/>
<dbReference type="AlphaFoldDB" id="A0A9X3HBN2"/>
<protein>
    <submittedName>
        <fullName evidence="2">Uncharacterized protein</fullName>
    </submittedName>
</protein>
<evidence type="ECO:0000313" key="2">
    <source>
        <dbReference type="EMBL" id="MCZ7407754.1"/>
    </source>
</evidence>
<dbReference type="RefSeq" id="WP_269720892.1">
    <property type="nucleotide sequence ID" value="NZ_CALHGL010000014.1"/>
</dbReference>
<keyword evidence="1" id="KW-0472">Membrane</keyword>
<evidence type="ECO:0000256" key="1">
    <source>
        <dbReference type="SAM" id="Phobius"/>
    </source>
</evidence>
<dbReference type="Proteomes" id="UP001141458">
    <property type="component" value="Unassembled WGS sequence"/>
</dbReference>
<keyword evidence="1" id="KW-1133">Transmembrane helix</keyword>
<accession>A0A9X3HBN2</accession>
<feature type="transmembrane region" description="Helical" evidence="1">
    <location>
        <begin position="7"/>
        <end position="27"/>
    </location>
</feature>
<reference evidence="2" key="1">
    <citation type="submission" date="2022-07" db="EMBL/GenBank/DDBJ databases">
        <title>Parvimonas micra travels from the subgingival sulcus of the human oral cavity to the colorectal adenocarcinoma.</title>
        <authorList>
            <person name="Conde-Perez K."/>
            <person name="Buetas E."/>
            <person name="Aja-Macaya P."/>
            <person name="Martin-De Arribas E."/>
            <person name="Iglesias-Corras I."/>
            <person name="Trigo-Tasende N."/>
            <person name="Nasser-Ali M."/>
            <person name="Estevez L.S."/>
            <person name="Rumbo-Feal S."/>
            <person name="Otero-Alen B."/>
            <person name="Noguera J.F."/>
            <person name="Concha A."/>
            <person name="Pardinas-Lopez S."/>
            <person name="Carda-Dieguez M."/>
            <person name="Gomez-Randulfe I."/>
            <person name="Martinez-Lago N."/>
            <person name="Ladra S."/>
            <person name="Aparicio L.A."/>
            <person name="Bou G."/>
            <person name="Mira A."/>
            <person name="Vallejo J.A."/>
            <person name="Poza M."/>
        </authorList>
    </citation>
    <scope>NUCLEOTIDE SEQUENCE</scope>
    <source>
        <strain evidence="2">PM79KC-AC-4</strain>
    </source>
</reference>
<keyword evidence="1" id="KW-0812">Transmembrane</keyword>
<organism evidence="2 3">
    <name type="scientific">Parvimonas micra</name>
    <dbReference type="NCBI Taxonomy" id="33033"/>
    <lineage>
        <taxon>Bacteria</taxon>
        <taxon>Bacillati</taxon>
        <taxon>Bacillota</taxon>
        <taxon>Tissierellia</taxon>
        <taxon>Tissierellales</taxon>
        <taxon>Peptoniphilaceae</taxon>
        <taxon>Parvimonas</taxon>
    </lineage>
</organism>